<name>A0A1H7HUX9_9SPHI</name>
<accession>A0A1H7HUX9</accession>
<dbReference type="STRING" id="332977.SAMN05421740_10225"/>
<evidence type="ECO:0000313" key="2">
    <source>
        <dbReference type="EMBL" id="SEK54081.1"/>
    </source>
</evidence>
<proteinExistence type="predicted"/>
<protein>
    <submittedName>
        <fullName evidence="2">Uncharacterized protein</fullName>
    </submittedName>
</protein>
<keyword evidence="3" id="KW-1185">Reference proteome</keyword>
<keyword evidence="1" id="KW-1133">Transmembrane helix</keyword>
<dbReference type="Proteomes" id="UP000198916">
    <property type="component" value="Unassembled WGS sequence"/>
</dbReference>
<evidence type="ECO:0000313" key="3">
    <source>
        <dbReference type="Proteomes" id="UP000198916"/>
    </source>
</evidence>
<evidence type="ECO:0000256" key="1">
    <source>
        <dbReference type="SAM" id="Phobius"/>
    </source>
</evidence>
<organism evidence="2 3">
    <name type="scientific">Parapedobacter koreensis</name>
    <dbReference type="NCBI Taxonomy" id="332977"/>
    <lineage>
        <taxon>Bacteria</taxon>
        <taxon>Pseudomonadati</taxon>
        <taxon>Bacteroidota</taxon>
        <taxon>Sphingobacteriia</taxon>
        <taxon>Sphingobacteriales</taxon>
        <taxon>Sphingobacteriaceae</taxon>
        <taxon>Parapedobacter</taxon>
    </lineage>
</organism>
<reference evidence="3" key="1">
    <citation type="submission" date="2016-10" db="EMBL/GenBank/DDBJ databases">
        <authorList>
            <person name="Varghese N."/>
            <person name="Submissions S."/>
        </authorList>
    </citation>
    <scope>NUCLEOTIDE SEQUENCE [LARGE SCALE GENOMIC DNA]</scope>
    <source>
        <strain evidence="3">Jip14</strain>
    </source>
</reference>
<sequence>MGGIMKNENLMLILTGLMITLGLCALIYVANDIIPEGQKFNSEIWGNINDWMIYGLTLVTAVFLYKTLRSQMEVQKTQNELFKIESTRFKESIKPLLKYSASTDKMIPGEKHKKILTVEVTNETENIALKISRILSQDERSKQIFIPMSLDDRRDHLKKGDNPLLFHFLIDSKSPASEWTVFELNYEDISGNKYKQRVICICDRFGIEINPYLPEIV</sequence>
<dbReference type="EMBL" id="FNZR01000002">
    <property type="protein sequence ID" value="SEK54081.1"/>
    <property type="molecule type" value="Genomic_DNA"/>
</dbReference>
<feature type="transmembrane region" description="Helical" evidence="1">
    <location>
        <begin position="51"/>
        <end position="68"/>
    </location>
</feature>
<keyword evidence="1" id="KW-0472">Membrane</keyword>
<dbReference type="AlphaFoldDB" id="A0A1H7HUX9"/>
<keyword evidence="1" id="KW-0812">Transmembrane</keyword>
<gene>
    <name evidence="2" type="ORF">SAMN05421740_10225</name>
</gene>
<feature type="transmembrane region" description="Helical" evidence="1">
    <location>
        <begin position="12"/>
        <end position="31"/>
    </location>
</feature>